<keyword evidence="7" id="KW-1185">Reference proteome</keyword>
<dbReference type="RefSeq" id="WP_147000749.1">
    <property type="nucleotide sequence ID" value="NZ_CP042387.1"/>
</dbReference>
<evidence type="ECO:0000256" key="1">
    <source>
        <dbReference type="ARBA" id="ARBA00004141"/>
    </source>
</evidence>
<proteinExistence type="predicted"/>
<dbReference type="GO" id="GO:0016020">
    <property type="term" value="C:membrane"/>
    <property type="evidence" value="ECO:0007669"/>
    <property type="project" value="UniProtKB-SubCell"/>
</dbReference>
<organism evidence="6 7">
    <name type="scientific">Leuconostoc lactis</name>
    <dbReference type="NCBI Taxonomy" id="1246"/>
    <lineage>
        <taxon>Bacteria</taxon>
        <taxon>Bacillati</taxon>
        <taxon>Bacillota</taxon>
        <taxon>Bacilli</taxon>
        <taxon>Lactobacillales</taxon>
        <taxon>Lactobacillaceae</taxon>
        <taxon>Leuconostoc</taxon>
    </lineage>
</organism>
<dbReference type="GO" id="GO:0009403">
    <property type="term" value="P:toxin biosynthetic process"/>
    <property type="evidence" value="ECO:0007669"/>
    <property type="project" value="InterPro"/>
</dbReference>
<keyword evidence="4 5" id="KW-0472">Membrane</keyword>
<dbReference type="AlphaFoldDB" id="A0AAP9EAY9"/>
<dbReference type="Proteomes" id="UP000321298">
    <property type="component" value="Chromosome"/>
</dbReference>
<evidence type="ECO:0000256" key="5">
    <source>
        <dbReference type="SAM" id="Phobius"/>
    </source>
</evidence>
<reference evidence="6 7" key="1">
    <citation type="submission" date="2019-06" db="EMBL/GenBank/DDBJ databases">
        <title>Genome analyses of bacteria isolated from kimchi.</title>
        <authorList>
            <person name="Lee S."/>
            <person name="Ahn S."/>
            <person name="Roh S."/>
        </authorList>
    </citation>
    <scope>NUCLEOTIDE SEQUENCE [LARGE SCALE GENOMIC DNA]</scope>
    <source>
        <strain evidence="6 7">CBA3625</strain>
    </source>
</reference>
<accession>A0AAP9EAY9</accession>
<keyword evidence="2 5" id="KW-0812">Transmembrane</keyword>
<dbReference type="PANTHER" id="PTHR37306:SF1">
    <property type="entry name" value="COLICIN V PRODUCTION PROTEIN"/>
    <property type="match status" value="1"/>
</dbReference>
<feature type="transmembrane region" description="Helical" evidence="5">
    <location>
        <begin position="75"/>
        <end position="96"/>
    </location>
</feature>
<dbReference type="GeneID" id="66530922"/>
<dbReference type="Pfam" id="PF02674">
    <property type="entry name" value="Colicin_V"/>
    <property type="match status" value="1"/>
</dbReference>
<evidence type="ECO:0000313" key="7">
    <source>
        <dbReference type="Proteomes" id="UP000321298"/>
    </source>
</evidence>
<protein>
    <submittedName>
        <fullName evidence="6">CvpA family protein</fullName>
    </submittedName>
</protein>
<dbReference type="EMBL" id="CP042387">
    <property type="protein sequence ID" value="QEA43525.1"/>
    <property type="molecule type" value="Genomic_DNA"/>
</dbReference>
<evidence type="ECO:0000256" key="3">
    <source>
        <dbReference type="ARBA" id="ARBA00022989"/>
    </source>
</evidence>
<sequence>MILLGIAIIFVLLWLISGYRHGFVNGLLRLALWVVVLYIAIKFAQPFGQFLSRFLAGQFVRTTVPQDVVSHGSQFLGSGIAFSLLLILGGTVSHFVLRSLHVIQHIPILGWVDGVLGALLYGVIGVVIAFFALQVLSVVPDVWIQDQFLSTPLLNQLLDGVPFFAEQIYHWWL</sequence>
<comment type="subcellular location">
    <subcellularLocation>
        <location evidence="1">Membrane</location>
        <topology evidence="1">Multi-pass membrane protein</topology>
    </subcellularLocation>
</comment>
<evidence type="ECO:0000256" key="4">
    <source>
        <dbReference type="ARBA" id="ARBA00023136"/>
    </source>
</evidence>
<name>A0AAP9EAY9_LEULA</name>
<feature type="transmembrane region" description="Helical" evidence="5">
    <location>
        <begin position="108"/>
        <end position="133"/>
    </location>
</feature>
<evidence type="ECO:0000256" key="2">
    <source>
        <dbReference type="ARBA" id="ARBA00022692"/>
    </source>
</evidence>
<dbReference type="InterPro" id="IPR003825">
    <property type="entry name" value="Colicin-V_CvpA"/>
</dbReference>
<keyword evidence="3 5" id="KW-1133">Transmembrane helix</keyword>
<evidence type="ECO:0000313" key="6">
    <source>
        <dbReference type="EMBL" id="QEA43525.1"/>
    </source>
</evidence>
<gene>
    <name evidence="6" type="ORF">FGL83_01860</name>
</gene>
<dbReference type="PANTHER" id="PTHR37306">
    <property type="entry name" value="COLICIN V PRODUCTION PROTEIN"/>
    <property type="match status" value="1"/>
</dbReference>